<feature type="transmembrane region" description="Helical" evidence="8">
    <location>
        <begin position="445"/>
        <end position="466"/>
    </location>
</feature>
<feature type="transmembrane region" description="Helical" evidence="8">
    <location>
        <begin position="151"/>
        <end position="177"/>
    </location>
</feature>
<dbReference type="OrthoDB" id="46396at2759"/>
<dbReference type="GO" id="GO:0005886">
    <property type="term" value="C:plasma membrane"/>
    <property type="evidence" value="ECO:0007669"/>
    <property type="project" value="TreeGrafter"/>
</dbReference>
<evidence type="ECO:0000256" key="2">
    <source>
        <dbReference type="ARBA" id="ARBA00007965"/>
    </source>
</evidence>
<feature type="transmembrane region" description="Helical" evidence="8">
    <location>
        <begin position="94"/>
        <end position="113"/>
    </location>
</feature>
<evidence type="ECO:0000313" key="10">
    <source>
        <dbReference type="Proteomes" id="UP000014074"/>
    </source>
</evidence>
<dbReference type="PANTHER" id="PTHR10332:SF88">
    <property type="entry name" value="EQUILIBRATIVE NUCLEOSIDE TRANSPORTER 1, ISOFORM A"/>
    <property type="match status" value="1"/>
</dbReference>
<dbReference type="GO" id="GO:0015205">
    <property type="term" value="F:nucleobase transmembrane transporter activity"/>
    <property type="evidence" value="ECO:0007669"/>
    <property type="project" value="TreeGrafter"/>
</dbReference>
<protein>
    <submittedName>
        <fullName evidence="9">Putative nucleoside transporter family protein</fullName>
    </submittedName>
</protein>
<evidence type="ECO:0000256" key="3">
    <source>
        <dbReference type="ARBA" id="ARBA00022448"/>
    </source>
</evidence>
<dbReference type="PIRSF" id="PIRSF016379">
    <property type="entry name" value="ENT"/>
    <property type="match status" value="1"/>
</dbReference>
<reference evidence="10" key="1">
    <citation type="journal article" date="2013" name="Genome Announc.">
        <title>Draft genome sequence of the ascomycete Phaeoacremonium aleophilum strain UCR-PA7, a causal agent of the esca disease complex in grapevines.</title>
        <authorList>
            <person name="Blanco-Ulate B."/>
            <person name="Rolshausen P."/>
            <person name="Cantu D."/>
        </authorList>
    </citation>
    <scope>NUCLEOTIDE SEQUENCE [LARGE SCALE GENOMIC DNA]</scope>
    <source>
        <strain evidence="10">UCR-PA7</strain>
    </source>
</reference>
<keyword evidence="6 8" id="KW-0472">Membrane</keyword>
<keyword evidence="5 8" id="KW-1133">Transmembrane helix</keyword>
<proteinExistence type="inferred from homology"/>
<gene>
    <name evidence="9" type="ORF">UCRPA7_1741</name>
</gene>
<dbReference type="GeneID" id="19321921"/>
<dbReference type="PANTHER" id="PTHR10332">
    <property type="entry name" value="EQUILIBRATIVE NUCLEOSIDE TRANSPORTER"/>
    <property type="match status" value="1"/>
</dbReference>
<evidence type="ECO:0000256" key="8">
    <source>
        <dbReference type="SAM" id="Phobius"/>
    </source>
</evidence>
<dbReference type="KEGG" id="tmn:UCRPA7_1741"/>
<feature type="region of interest" description="Disordered" evidence="7">
    <location>
        <begin position="1"/>
        <end position="41"/>
    </location>
</feature>
<dbReference type="PRINTS" id="PR01130">
    <property type="entry name" value="DERENTRNSPRT"/>
</dbReference>
<keyword evidence="10" id="KW-1185">Reference proteome</keyword>
<comment type="subcellular location">
    <subcellularLocation>
        <location evidence="1">Membrane</location>
        <topology evidence="1">Multi-pass membrane protein</topology>
    </subcellularLocation>
</comment>
<feature type="transmembrane region" description="Helical" evidence="8">
    <location>
        <begin position="53"/>
        <end position="74"/>
    </location>
</feature>
<dbReference type="eggNOG" id="KOG1479">
    <property type="taxonomic scope" value="Eukaryota"/>
</dbReference>
<feature type="transmembrane region" description="Helical" evidence="8">
    <location>
        <begin position="374"/>
        <end position="393"/>
    </location>
</feature>
<dbReference type="Pfam" id="PF01733">
    <property type="entry name" value="Nucleoside_tran"/>
    <property type="match status" value="1"/>
</dbReference>
<dbReference type="RefSeq" id="XP_007912511.1">
    <property type="nucleotide sequence ID" value="XM_007914320.1"/>
</dbReference>
<feature type="transmembrane region" description="Helical" evidence="8">
    <location>
        <begin position="189"/>
        <end position="212"/>
    </location>
</feature>
<keyword evidence="4 8" id="KW-0812">Transmembrane</keyword>
<evidence type="ECO:0000256" key="4">
    <source>
        <dbReference type="ARBA" id="ARBA00022692"/>
    </source>
</evidence>
<keyword evidence="3" id="KW-0813">Transport</keyword>
<dbReference type="GO" id="GO:0034257">
    <property type="term" value="F:nicotinamide riboside transmembrane transporter activity"/>
    <property type="evidence" value="ECO:0007669"/>
    <property type="project" value="TreeGrafter"/>
</dbReference>
<dbReference type="AlphaFoldDB" id="R8BTY5"/>
<accession>R8BTY5</accession>
<evidence type="ECO:0000256" key="5">
    <source>
        <dbReference type="ARBA" id="ARBA00022989"/>
    </source>
</evidence>
<dbReference type="EMBL" id="KB932902">
    <property type="protein sequence ID" value="EOO02750.1"/>
    <property type="molecule type" value="Genomic_DNA"/>
</dbReference>
<sequence length="468" mass="51624">MDSIKGLFRPAKPEHHDPLEYAPLTEEPRELEGSTDQEGETFESDVPFSWFEYSVFAIIGVAMLWAWNMFLAAAPYFHSRFIADDWIRENFQSAILSVSTFSNLAAMLIVTNIQRSANYPWRINTALVLNTTVFTLLTISTSWFLDVSPGLYLAFLLLMVGCSACATGLFQNGAFAFAASFGRPEYTQAIMAGQGVAGILPPLAQMISVLIVPDGPPPPPPPPGQGPEKQDIPVGTSAFIYFLTAVAVSATALVFFVPLVRRHNHIIENRMVYEHMESSVHSIHEAEQLHRRQVSLWALFRKLHWLAAAVFMCFVVAMFFPVFTGKIFSVRGPGAGRLFQPPAFIPLGFFFWNLGDLAGRMSTMLPFGTTHRPVLLFAFSIARLMFLPLYLLCNIRGQGAVVNSDLFYLLLVQFPYGLTNGWLGTSTMMAAGEWVDEGEREVTGGFMGLCLVSGLTVGSLLSFSAAGI</sequence>
<dbReference type="GO" id="GO:0000329">
    <property type="term" value="C:fungal-type vacuole membrane"/>
    <property type="evidence" value="ECO:0007669"/>
    <property type="project" value="TreeGrafter"/>
</dbReference>
<comment type="similarity">
    <text evidence="2">Belongs to the SLC29A/ENT transporter (TC 2.A.57) family.</text>
</comment>
<feature type="transmembrane region" description="Helical" evidence="8">
    <location>
        <begin position="303"/>
        <end position="323"/>
    </location>
</feature>
<dbReference type="InterPro" id="IPR036259">
    <property type="entry name" value="MFS_trans_sf"/>
</dbReference>
<evidence type="ECO:0000256" key="6">
    <source>
        <dbReference type="ARBA" id="ARBA00023136"/>
    </source>
</evidence>
<dbReference type="SUPFAM" id="SSF103473">
    <property type="entry name" value="MFS general substrate transporter"/>
    <property type="match status" value="1"/>
</dbReference>
<evidence type="ECO:0000256" key="1">
    <source>
        <dbReference type="ARBA" id="ARBA00004141"/>
    </source>
</evidence>
<feature type="transmembrane region" description="Helical" evidence="8">
    <location>
        <begin position="405"/>
        <end position="425"/>
    </location>
</feature>
<name>R8BTY5_PHAM7</name>
<feature type="transmembrane region" description="Helical" evidence="8">
    <location>
        <begin position="125"/>
        <end position="145"/>
    </location>
</feature>
<dbReference type="HOGENOM" id="CLU_021611_3_0_1"/>
<evidence type="ECO:0000313" key="9">
    <source>
        <dbReference type="EMBL" id="EOO02750.1"/>
    </source>
</evidence>
<dbReference type="Proteomes" id="UP000014074">
    <property type="component" value="Unassembled WGS sequence"/>
</dbReference>
<dbReference type="InterPro" id="IPR002259">
    <property type="entry name" value="Eqnu_transpt"/>
</dbReference>
<evidence type="ECO:0000256" key="7">
    <source>
        <dbReference type="SAM" id="MobiDB-lite"/>
    </source>
</evidence>
<feature type="transmembrane region" description="Helical" evidence="8">
    <location>
        <begin position="238"/>
        <end position="260"/>
    </location>
</feature>
<organism evidence="9 10">
    <name type="scientific">Phaeoacremonium minimum (strain UCR-PA7)</name>
    <name type="common">Esca disease fungus</name>
    <name type="synonym">Togninia minima</name>
    <dbReference type="NCBI Taxonomy" id="1286976"/>
    <lineage>
        <taxon>Eukaryota</taxon>
        <taxon>Fungi</taxon>
        <taxon>Dikarya</taxon>
        <taxon>Ascomycota</taxon>
        <taxon>Pezizomycotina</taxon>
        <taxon>Sordariomycetes</taxon>
        <taxon>Sordariomycetidae</taxon>
        <taxon>Togniniales</taxon>
        <taxon>Togniniaceae</taxon>
        <taxon>Phaeoacremonium</taxon>
    </lineage>
</organism>